<feature type="domain" description="SWIM-type" evidence="2">
    <location>
        <begin position="60"/>
        <end position="93"/>
    </location>
</feature>
<gene>
    <name evidence="3" type="ORF">EDM56_07100</name>
</gene>
<dbReference type="OrthoDB" id="7593573at2"/>
<dbReference type="InterPro" id="IPR007527">
    <property type="entry name" value="Znf_SWIM"/>
</dbReference>
<dbReference type="PROSITE" id="PS50966">
    <property type="entry name" value="ZF_SWIM"/>
    <property type="match status" value="1"/>
</dbReference>
<evidence type="ECO:0000313" key="4">
    <source>
        <dbReference type="Proteomes" id="UP000271031"/>
    </source>
</evidence>
<sequence length="534" mass="64125">MQESQVSHESLRFIAEQIPTYFQFHIIERGFEYYRNERIEMNEILDGTRVVATVNGNDPYRVILDLDFFMNSDCSCPYEHFCKHMAATFFFLYDQIDSANRLFGQLKETMIPASERKVVITAAKQPLKPAAWLEQASLDEHSSVDEWIAYFEKQFQRLRLYESYRMIEEYALYLRSLHQASFQWNSQLRYLFELNGVLYYLSRLETYLHDKWRPAHLSYAQYMSFHSAVETCTNRLKQAISRIQADEAKLRYPTYVRTIADAFFQFPYPANERYMDWRILYQKLWWKLLNRPEWLSEERDRLNQVAPESMDDGQKRDWLLFRLAHLDVIEGKDREAMEIFDTTSFTLKYGIVYFESFCLDEEWERLLIWLRWSLPHLSHADLEAFATTSAYWQKAAAHLPSDEEWLEAQKRLLPHSYEAYAQYLLETNRFKSWTDLHIAMANSPLSIAPGDLNKIEEYDRSLLLPLYHTAIERHIGEKNRDSYRMAIRLLKKLQALYQQLQLTDRWNRYYQHVERQTGRLRAFQEELKKGNFTT</sequence>
<dbReference type="EMBL" id="RHHQ01000007">
    <property type="protein sequence ID" value="RNB90275.1"/>
    <property type="molecule type" value="Genomic_DNA"/>
</dbReference>
<keyword evidence="1" id="KW-0863">Zinc-finger</keyword>
<name>A0A3M8DS49_9BACL</name>
<dbReference type="AlphaFoldDB" id="A0A3M8DS49"/>
<evidence type="ECO:0000256" key="1">
    <source>
        <dbReference type="PROSITE-ProRule" id="PRU00325"/>
    </source>
</evidence>
<keyword evidence="1" id="KW-0479">Metal-binding</keyword>
<reference evidence="3 4" key="1">
    <citation type="submission" date="2018-10" db="EMBL/GenBank/DDBJ databases">
        <title>Phylogenomics of Brevibacillus.</title>
        <authorList>
            <person name="Dunlap C."/>
        </authorList>
    </citation>
    <scope>NUCLEOTIDE SEQUENCE [LARGE SCALE GENOMIC DNA]</scope>
    <source>
        <strain evidence="3 4">JCM 15716</strain>
    </source>
</reference>
<dbReference type="RefSeq" id="WP_122917203.1">
    <property type="nucleotide sequence ID" value="NZ_RHHQ01000007.1"/>
</dbReference>
<proteinExistence type="predicted"/>
<accession>A0A3M8DS49</accession>
<dbReference type="Proteomes" id="UP000271031">
    <property type="component" value="Unassembled WGS sequence"/>
</dbReference>
<evidence type="ECO:0000259" key="2">
    <source>
        <dbReference type="PROSITE" id="PS50966"/>
    </source>
</evidence>
<evidence type="ECO:0000313" key="3">
    <source>
        <dbReference type="EMBL" id="RNB90275.1"/>
    </source>
</evidence>
<organism evidence="3 4">
    <name type="scientific">Brevibacillus fluminis</name>
    <dbReference type="NCBI Taxonomy" id="511487"/>
    <lineage>
        <taxon>Bacteria</taxon>
        <taxon>Bacillati</taxon>
        <taxon>Bacillota</taxon>
        <taxon>Bacilli</taxon>
        <taxon>Bacillales</taxon>
        <taxon>Paenibacillaceae</taxon>
        <taxon>Brevibacillus</taxon>
    </lineage>
</organism>
<dbReference type="GO" id="GO:0008270">
    <property type="term" value="F:zinc ion binding"/>
    <property type="evidence" value="ECO:0007669"/>
    <property type="project" value="UniProtKB-KW"/>
</dbReference>
<keyword evidence="4" id="KW-1185">Reference proteome</keyword>
<dbReference type="Pfam" id="PF04434">
    <property type="entry name" value="SWIM"/>
    <property type="match status" value="1"/>
</dbReference>
<protein>
    <recommendedName>
        <fullName evidence="2">SWIM-type domain-containing protein</fullName>
    </recommendedName>
</protein>
<comment type="caution">
    <text evidence="3">The sequence shown here is derived from an EMBL/GenBank/DDBJ whole genome shotgun (WGS) entry which is preliminary data.</text>
</comment>
<keyword evidence="1" id="KW-0862">Zinc</keyword>